<gene>
    <name evidence="3" type="ORF">H6P81_006655</name>
</gene>
<comment type="caution">
    <text evidence="3">The sequence shown here is derived from an EMBL/GenBank/DDBJ whole genome shotgun (WGS) entry which is preliminary data.</text>
</comment>
<keyword evidence="4" id="KW-1185">Reference proteome</keyword>
<dbReference type="Proteomes" id="UP000825729">
    <property type="component" value="Unassembled WGS sequence"/>
</dbReference>
<reference evidence="3 4" key="1">
    <citation type="submission" date="2021-07" db="EMBL/GenBank/DDBJ databases">
        <title>The Aristolochia fimbriata genome: insights into angiosperm evolution, floral development and chemical biosynthesis.</title>
        <authorList>
            <person name="Jiao Y."/>
        </authorList>
    </citation>
    <scope>NUCLEOTIDE SEQUENCE [LARGE SCALE GENOMIC DNA]</scope>
    <source>
        <strain evidence="3">IBCAS-2021</strain>
        <tissue evidence="3">Leaf</tissue>
    </source>
</reference>
<dbReference type="EMBL" id="JAINDJ010000003">
    <property type="protein sequence ID" value="KAG9453751.1"/>
    <property type="molecule type" value="Genomic_DNA"/>
</dbReference>
<name>A0AAV7F1M4_ARIFI</name>
<evidence type="ECO:0000313" key="3">
    <source>
        <dbReference type="EMBL" id="KAG9453751.1"/>
    </source>
</evidence>
<feature type="transmembrane region" description="Helical" evidence="2">
    <location>
        <begin position="60"/>
        <end position="81"/>
    </location>
</feature>
<keyword evidence="2" id="KW-0812">Transmembrane</keyword>
<evidence type="ECO:0008006" key="5">
    <source>
        <dbReference type="Google" id="ProtNLM"/>
    </source>
</evidence>
<proteinExistence type="predicted"/>
<feature type="region of interest" description="Disordered" evidence="1">
    <location>
        <begin position="1"/>
        <end position="34"/>
    </location>
</feature>
<feature type="compositionally biased region" description="Low complexity" evidence="1">
    <location>
        <begin position="1"/>
        <end position="25"/>
    </location>
</feature>
<accession>A0AAV7F1M4</accession>
<dbReference type="AlphaFoldDB" id="A0AAV7F1M4"/>
<evidence type="ECO:0000256" key="2">
    <source>
        <dbReference type="SAM" id="Phobius"/>
    </source>
</evidence>
<keyword evidence="2" id="KW-0472">Membrane</keyword>
<organism evidence="3 4">
    <name type="scientific">Aristolochia fimbriata</name>
    <name type="common">White veined hardy Dutchman's pipe vine</name>
    <dbReference type="NCBI Taxonomy" id="158543"/>
    <lineage>
        <taxon>Eukaryota</taxon>
        <taxon>Viridiplantae</taxon>
        <taxon>Streptophyta</taxon>
        <taxon>Embryophyta</taxon>
        <taxon>Tracheophyta</taxon>
        <taxon>Spermatophyta</taxon>
        <taxon>Magnoliopsida</taxon>
        <taxon>Magnoliidae</taxon>
        <taxon>Piperales</taxon>
        <taxon>Aristolochiaceae</taxon>
        <taxon>Aristolochia</taxon>
    </lineage>
</organism>
<evidence type="ECO:0000256" key="1">
    <source>
        <dbReference type="SAM" id="MobiDB-lite"/>
    </source>
</evidence>
<sequence length="134" mass="14795">MDQKQSTSSEPSSEPSSQTPQKSTPVPATSSSRSCKSRFFNFRPYILIEKLIPDEQKRSVIGLLLATLIVLLLPAWVYGYVAYYVSETGANPFLAFVVAFLGHAGLTVLLIFVISKCIDSMNKDEGQPPHKKDN</sequence>
<protein>
    <recommendedName>
        <fullName evidence="5">Vacuolar ATPase assembly integral membrane protein VMA21 homolog</fullName>
    </recommendedName>
</protein>
<keyword evidence="2" id="KW-1133">Transmembrane helix</keyword>
<feature type="transmembrane region" description="Helical" evidence="2">
    <location>
        <begin position="93"/>
        <end position="114"/>
    </location>
</feature>
<evidence type="ECO:0000313" key="4">
    <source>
        <dbReference type="Proteomes" id="UP000825729"/>
    </source>
</evidence>